<dbReference type="AlphaFoldDB" id="A0A0F9LVA4"/>
<evidence type="ECO:0000259" key="1">
    <source>
        <dbReference type="PROSITE" id="PS50980"/>
    </source>
</evidence>
<evidence type="ECO:0000313" key="3">
    <source>
        <dbReference type="EMBL" id="KKM68270.1"/>
    </source>
</evidence>
<dbReference type="EMBL" id="LAZR01010199">
    <property type="protein sequence ID" value="KKM68270.1"/>
    <property type="molecule type" value="Genomic_DNA"/>
</dbReference>
<dbReference type="SUPFAM" id="SSF52096">
    <property type="entry name" value="ClpP/crotonase"/>
    <property type="match status" value="2"/>
</dbReference>
<sequence length="420" mass="45460">VFGGSLSEAVSEKICKVMDLAMKNGAPVIGLNDSGGARIQEGVVSLKGYGDIFLRNVLASGVIPQISVIMGPCAGGAVYSPAITDFIFMTSGTSQMYITGPDVIRAVTQEEITHDELGGAQVHSTKSGVAHFAIEGEEDCLAEVRRLISFLPSNNMEDPPFSEPVDDPSRRCDDLTSIVPGDPSKPYDVRQVIYSITDDGDFLEVHPFWAPNIVVGFARMGGRPVGVVANNPMALAGVLDVDSSRKAARFVRFCDAFNIPIVTLADIPGYLPGTSQEYSGIITHGAKLIYAYSEATVPKVTVVVRKAYGGAYVVMGSRHLRADINYAWPSAEIAVMGPDGAVSIVFRREIEAAKDPEAKRKELVELYRQQFANPYVTASRGFIDDVIEPRDTRLKIIRALEMLQNKTDNNPPKKHGNIPL</sequence>
<feature type="domain" description="CoA carboxyltransferase C-terminal" evidence="2">
    <location>
        <begin position="164"/>
        <end position="402"/>
    </location>
</feature>
<dbReference type="PANTHER" id="PTHR43842">
    <property type="entry name" value="PROPIONYL-COA CARBOXYLASE BETA CHAIN"/>
    <property type="match status" value="1"/>
</dbReference>
<feature type="domain" description="CoA carboxyltransferase N-terminal" evidence="1">
    <location>
        <begin position="1"/>
        <end position="163"/>
    </location>
</feature>
<dbReference type="InterPro" id="IPR029045">
    <property type="entry name" value="ClpP/crotonase-like_dom_sf"/>
</dbReference>
<feature type="non-terminal residue" evidence="3">
    <location>
        <position position="1"/>
    </location>
</feature>
<accession>A0A0F9LVA4</accession>
<proteinExistence type="predicted"/>
<dbReference type="GO" id="GO:0004658">
    <property type="term" value="F:propionyl-CoA carboxylase activity"/>
    <property type="evidence" value="ECO:0007669"/>
    <property type="project" value="TreeGrafter"/>
</dbReference>
<evidence type="ECO:0008006" key="4">
    <source>
        <dbReference type="Google" id="ProtNLM"/>
    </source>
</evidence>
<dbReference type="FunFam" id="3.90.226.10:FF:000017">
    <property type="entry name" value="Propionyl-CoA carboxylase subunit beta 5"/>
    <property type="match status" value="1"/>
</dbReference>
<dbReference type="InterPro" id="IPR034733">
    <property type="entry name" value="AcCoA_carboxyl_beta"/>
</dbReference>
<dbReference type="InterPro" id="IPR011762">
    <property type="entry name" value="COA_CT_N"/>
</dbReference>
<comment type="caution">
    <text evidence="3">The sequence shown here is derived from an EMBL/GenBank/DDBJ whole genome shotgun (WGS) entry which is preliminary data.</text>
</comment>
<dbReference type="PROSITE" id="PS50980">
    <property type="entry name" value="COA_CT_NTER"/>
    <property type="match status" value="1"/>
</dbReference>
<name>A0A0F9LVA4_9ZZZZ</name>
<reference evidence="3" key="1">
    <citation type="journal article" date="2015" name="Nature">
        <title>Complex archaea that bridge the gap between prokaryotes and eukaryotes.</title>
        <authorList>
            <person name="Spang A."/>
            <person name="Saw J.H."/>
            <person name="Jorgensen S.L."/>
            <person name="Zaremba-Niedzwiedzka K."/>
            <person name="Martijn J."/>
            <person name="Lind A.E."/>
            <person name="van Eijk R."/>
            <person name="Schleper C."/>
            <person name="Guy L."/>
            <person name="Ettema T.J."/>
        </authorList>
    </citation>
    <scope>NUCLEOTIDE SEQUENCE</scope>
</reference>
<dbReference type="PANTHER" id="PTHR43842:SF2">
    <property type="entry name" value="PROPIONYL-COA CARBOXYLASE BETA CHAIN, MITOCHONDRIAL"/>
    <property type="match status" value="1"/>
</dbReference>
<organism evidence="3">
    <name type="scientific">marine sediment metagenome</name>
    <dbReference type="NCBI Taxonomy" id="412755"/>
    <lineage>
        <taxon>unclassified sequences</taxon>
        <taxon>metagenomes</taxon>
        <taxon>ecological metagenomes</taxon>
    </lineage>
</organism>
<dbReference type="Gene3D" id="3.90.226.10">
    <property type="entry name" value="2-enoyl-CoA Hydratase, Chain A, domain 1"/>
    <property type="match status" value="2"/>
</dbReference>
<gene>
    <name evidence="3" type="ORF">LCGC14_1462580</name>
</gene>
<dbReference type="InterPro" id="IPR051047">
    <property type="entry name" value="AccD/PCCB"/>
</dbReference>
<dbReference type="PROSITE" id="PS50989">
    <property type="entry name" value="COA_CT_CTER"/>
    <property type="match status" value="1"/>
</dbReference>
<protein>
    <recommendedName>
        <fullName evidence="4">CoA carboxyltransferase C-terminal domain-containing protein</fullName>
    </recommendedName>
</protein>
<dbReference type="Pfam" id="PF01039">
    <property type="entry name" value="Carboxyl_trans"/>
    <property type="match status" value="1"/>
</dbReference>
<evidence type="ECO:0000259" key="2">
    <source>
        <dbReference type="PROSITE" id="PS50989"/>
    </source>
</evidence>
<dbReference type="InterPro" id="IPR011763">
    <property type="entry name" value="COA_CT_C"/>
</dbReference>